<dbReference type="Gene3D" id="1.10.287.110">
    <property type="entry name" value="DnaJ domain"/>
    <property type="match status" value="1"/>
</dbReference>
<dbReference type="GO" id="GO:0006614">
    <property type="term" value="P:SRP-dependent cotranslational protein targeting to membrane"/>
    <property type="evidence" value="ECO:0007669"/>
    <property type="project" value="TreeGrafter"/>
</dbReference>
<keyword evidence="7 10" id="KW-0472">Membrane</keyword>
<evidence type="ECO:0000256" key="7">
    <source>
        <dbReference type="ARBA" id="ARBA00023136"/>
    </source>
</evidence>
<gene>
    <name evidence="12" type="ORF">R9X50_00631500</name>
</gene>
<keyword evidence="5" id="KW-0653">Protein transport</keyword>
<dbReference type="InterPro" id="IPR014756">
    <property type="entry name" value="Ig_E-set"/>
</dbReference>
<dbReference type="PROSITE" id="PS50076">
    <property type="entry name" value="DNAJ_2"/>
    <property type="match status" value="1"/>
</dbReference>
<reference evidence="12 13" key="1">
    <citation type="submission" date="2023-11" db="EMBL/GenBank/DDBJ databases">
        <title>An acidophilic fungus is an integral part of prey digestion in a carnivorous sundew plant.</title>
        <authorList>
            <person name="Tsai I.J."/>
        </authorList>
    </citation>
    <scope>NUCLEOTIDE SEQUENCE [LARGE SCALE GENOMIC DNA]</scope>
    <source>
        <strain evidence="12">169a</strain>
    </source>
</reference>
<feature type="transmembrane region" description="Helical" evidence="10">
    <location>
        <begin position="205"/>
        <end position="227"/>
    </location>
</feature>
<evidence type="ECO:0000256" key="9">
    <source>
        <dbReference type="SAM" id="MobiDB-lite"/>
    </source>
</evidence>
<dbReference type="CDD" id="cd06257">
    <property type="entry name" value="DnaJ"/>
    <property type="match status" value="1"/>
</dbReference>
<dbReference type="InterPro" id="IPR036869">
    <property type="entry name" value="J_dom_sf"/>
</dbReference>
<dbReference type="SUPFAM" id="SSF81296">
    <property type="entry name" value="E set domains"/>
    <property type="match status" value="1"/>
</dbReference>
<dbReference type="InterPro" id="IPR001623">
    <property type="entry name" value="DnaJ_domain"/>
</dbReference>
<organism evidence="12 13">
    <name type="scientific">Acrodontium crateriforme</name>
    <dbReference type="NCBI Taxonomy" id="150365"/>
    <lineage>
        <taxon>Eukaryota</taxon>
        <taxon>Fungi</taxon>
        <taxon>Dikarya</taxon>
        <taxon>Ascomycota</taxon>
        <taxon>Pezizomycotina</taxon>
        <taxon>Dothideomycetes</taxon>
        <taxon>Dothideomycetidae</taxon>
        <taxon>Mycosphaerellales</taxon>
        <taxon>Teratosphaeriaceae</taxon>
        <taxon>Acrodontium</taxon>
    </lineage>
</organism>
<name>A0AAQ3RC36_9PEZI</name>
<dbReference type="SUPFAM" id="SSF158702">
    <property type="entry name" value="Sec63 N-terminal domain-like"/>
    <property type="match status" value="1"/>
</dbReference>
<evidence type="ECO:0000313" key="12">
    <source>
        <dbReference type="EMBL" id="WPH03435.1"/>
    </source>
</evidence>
<dbReference type="AlphaFoldDB" id="A0AAQ3RC36"/>
<evidence type="ECO:0000256" key="3">
    <source>
        <dbReference type="ARBA" id="ARBA00022692"/>
    </source>
</evidence>
<dbReference type="Proteomes" id="UP001303373">
    <property type="component" value="Chromosome 10"/>
</dbReference>
<keyword evidence="8" id="KW-0143">Chaperone</keyword>
<dbReference type="Pfam" id="PF02889">
    <property type="entry name" value="Sec63"/>
    <property type="match status" value="1"/>
</dbReference>
<dbReference type="PANTHER" id="PTHR24075:SF0">
    <property type="entry name" value="TRANSLOCATION PROTEIN SEC63 HOMOLOG"/>
    <property type="match status" value="1"/>
</dbReference>
<dbReference type="SUPFAM" id="SSF46565">
    <property type="entry name" value="Chaperone J-domain"/>
    <property type="match status" value="1"/>
</dbReference>
<dbReference type="PANTHER" id="PTHR24075">
    <property type="entry name" value="SEC63 DOMAIN-CONTAINING"/>
    <property type="match status" value="1"/>
</dbReference>
<feature type="compositionally biased region" description="Acidic residues" evidence="9">
    <location>
        <begin position="621"/>
        <end position="634"/>
    </location>
</feature>
<evidence type="ECO:0000256" key="2">
    <source>
        <dbReference type="ARBA" id="ARBA00022448"/>
    </source>
</evidence>
<feature type="compositionally biased region" description="Acidic residues" evidence="9">
    <location>
        <begin position="666"/>
        <end position="691"/>
    </location>
</feature>
<dbReference type="GO" id="GO:0008320">
    <property type="term" value="F:protein transmembrane transporter activity"/>
    <property type="evidence" value="ECO:0007669"/>
    <property type="project" value="TreeGrafter"/>
</dbReference>
<evidence type="ECO:0000256" key="4">
    <source>
        <dbReference type="ARBA" id="ARBA00022824"/>
    </source>
</evidence>
<dbReference type="GO" id="GO:0003723">
    <property type="term" value="F:RNA binding"/>
    <property type="evidence" value="ECO:0007669"/>
    <property type="project" value="TreeGrafter"/>
</dbReference>
<dbReference type="InterPro" id="IPR035892">
    <property type="entry name" value="C2_domain_sf"/>
</dbReference>
<dbReference type="SMART" id="SM00973">
    <property type="entry name" value="Sec63"/>
    <property type="match status" value="1"/>
</dbReference>
<keyword evidence="4" id="KW-0256">Endoplasmic reticulum</keyword>
<protein>
    <recommendedName>
        <fullName evidence="11">J domain-containing protein</fullName>
    </recommendedName>
</protein>
<sequence length="691" mass="77843">MSSEYNYDSDAQFFPFFVLTVTSLITLPLTYTLLRKPADATGANRASHIETTYQPDNADLIDIQRAKQKRKELRLKRMLFALGGWLVMAYMVYLMVVTARTAPTIWNPYDILDIAFTATEKQINSRYRRLSITMHPDKRTPNAALNETLESVNDDWVEIVKAYKALTDEEVRNNYIMYGNPDGKQSTSFGIALPHFLIAEGSGKYVLVVYGLLLGIGLPWLVGKWWYGMQKMTRDRVLVTSAGNMFKEYRERMEPGDIAAAITTAEEFEEILRGAKADSGLGKLEQKLQTNAAEFMSAKDKKTLSEIEDPVRRKALALTWAYLTRTLLDDKTLEAEKFELAPTAFQLNDAFQAFCLAYGFTSPLQSCYYLSQCLTQAIPPNDRLPLLQLPHFTPSIVRSIEKTAAAEQRQHLSIQSFMDLPAEQRRSLAQVAGLSNDRLKVAEGVARQLPYLKIEKTFFKVQGEKYIIPSSLVQFVVKARIIPPGTTNVPKVSEKDLLDTDPVEGDIDAMKKEQEVHHVPLVYAPYFARDRTPRWSVFLVDARMGKIAVPPFTFQGFEKPTFDADGKPTFEVVTLKMQFQAPPQAGSYKFQAHLICDSYVGFDQKVDAIMTIDDASKAQEVDSDDDISEPEEDSIAGQMAALKGEAAGANKPRQPRKKQIQQPVESDYDSNTDEDEDDDDSETDTDTSDEE</sequence>
<evidence type="ECO:0000256" key="6">
    <source>
        <dbReference type="ARBA" id="ARBA00022989"/>
    </source>
</evidence>
<dbReference type="GO" id="GO:0031207">
    <property type="term" value="C:Sec62/Sec63 complex"/>
    <property type="evidence" value="ECO:0007669"/>
    <property type="project" value="TreeGrafter"/>
</dbReference>
<dbReference type="FunFam" id="1.10.287.110:FF:000039">
    <property type="entry name" value="Protein translocation complex component (Npl1)"/>
    <property type="match status" value="1"/>
</dbReference>
<evidence type="ECO:0000256" key="1">
    <source>
        <dbReference type="ARBA" id="ARBA00004477"/>
    </source>
</evidence>
<keyword evidence="3 10" id="KW-0812">Transmembrane</keyword>
<comment type="subcellular location">
    <subcellularLocation>
        <location evidence="1">Endoplasmic reticulum membrane</location>
        <topology evidence="1">Multi-pass membrane protein</topology>
    </subcellularLocation>
</comment>
<feature type="transmembrane region" description="Helical" evidence="10">
    <location>
        <begin position="12"/>
        <end position="34"/>
    </location>
</feature>
<dbReference type="InterPro" id="IPR004179">
    <property type="entry name" value="Sec63-dom"/>
</dbReference>
<evidence type="ECO:0000259" key="11">
    <source>
        <dbReference type="PROSITE" id="PS50076"/>
    </source>
</evidence>
<keyword evidence="2" id="KW-0813">Transport</keyword>
<dbReference type="Gene3D" id="1.10.150.20">
    <property type="entry name" value="5' to 3' exonuclease, C-terminal subdomain"/>
    <property type="match status" value="1"/>
</dbReference>
<keyword evidence="6 10" id="KW-1133">Transmembrane helix</keyword>
<dbReference type="Gene3D" id="1.10.3380.10">
    <property type="entry name" value="Sec63 N-terminal domain-like domain"/>
    <property type="match status" value="1"/>
</dbReference>
<accession>A0AAQ3RC36</accession>
<evidence type="ECO:0000313" key="13">
    <source>
        <dbReference type="Proteomes" id="UP001303373"/>
    </source>
</evidence>
<dbReference type="SMART" id="SM00271">
    <property type="entry name" value="DnaJ"/>
    <property type="match status" value="1"/>
</dbReference>
<dbReference type="EMBL" id="CP138589">
    <property type="protein sequence ID" value="WPH03435.1"/>
    <property type="molecule type" value="Genomic_DNA"/>
</dbReference>
<feature type="transmembrane region" description="Helical" evidence="10">
    <location>
        <begin position="78"/>
        <end position="99"/>
    </location>
</feature>
<dbReference type="PRINTS" id="PR00625">
    <property type="entry name" value="JDOMAIN"/>
</dbReference>
<dbReference type="GO" id="GO:0006620">
    <property type="term" value="P:post-translational protein targeting to endoplasmic reticulum membrane"/>
    <property type="evidence" value="ECO:0007669"/>
    <property type="project" value="TreeGrafter"/>
</dbReference>
<dbReference type="Gene3D" id="2.60.40.150">
    <property type="entry name" value="C2 domain"/>
    <property type="match status" value="1"/>
</dbReference>
<keyword evidence="13" id="KW-1185">Reference proteome</keyword>
<evidence type="ECO:0000256" key="10">
    <source>
        <dbReference type="SAM" id="Phobius"/>
    </source>
</evidence>
<dbReference type="Pfam" id="PF00226">
    <property type="entry name" value="DnaJ"/>
    <property type="match status" value="1"/>
</dbReference>
<evidence type="ECO:0000256" key="5">
    <source>
        <dbReference type="ARBA" id="ARBA00022927"/>
    </source>
</evidence>
<feature type="domain" description="J" evidence="11">
    <location>
        <begin position="107"/>
        <end position="179"/>
    </location>
</feature>
<evidence type="ECO:0000256" key="8">
    <source>
        <dbReference type="ARBA" id="ARBA00023186"/>
    </source>
</evidence>
<feature type="region of interest" description="Disordered" evidence="9">
    <location>
        <begin position="617"/>
        <end position="691"/>
    </location>
</feature>
<proteinExistence type="predicted"/>